<keyword evidence="2" id="KW-1185">Reference proteome</keyword>
<evidence type="ECO:0000313" key="2">
    <source>
        <dbReference type="Proteomes" id="UP001293254"/>
    </source>
</evidence>
<protein>
    <submittedName>
        <fullName evidence="1">Uncharacterized protein</fullName>
    </submittedName>
</protein>
<sequence>MCYLDLDYINLNSNAPLLAADHHRPAADASSSSLLLYRGCLALPAPSGFCVNLISHFEHSRPRISCELAQTFGPNRTVKNASKQVSEVLLLQRHFVFQSTTMAFCGVG</sequence>
<comment type="caution">
    <text evidence="1">The sequence shown here is derived from an EMBL/GenBank/DDBJ whole genome shotgun (WGS) entry which is preliminary data.</text>
</comment>
<name>A0AAE1Z302_9LAMI</name>
<proteinExistence type="predicted"/>
<evidence type="ECO:0000313" key="1">
    <source>
        <dbReference type="EMBL" id="KAK4440431.1"/>
    </source>
</evidence>
<reference evidence="1" key="2">
    <citation type="journal article" date="2024" name="Plant">
        <title>Genomic evolution and insights into agronomic trait innovations of Sesamum species.</title>
        <authorList>
            <person name="Miao H."/>
            <person name="Wang L."/>
            <person name="Qu L."/>
            <person name="Liu H."/>
            <person name="Sun Y."/>
            <person name="Le M."/>
            <person name="Wang Q."/>
            <person name="Wei S."/>
            <person name="Zheng Y."/>
            <person name="Lin W."/>
            <person name="Duan Y."/>
            <person name="Cao H."/>
            <person name="Xiong S."/>
            <person name="Wang X."/>
            <person name="Wei L."/>
            <person name="Li C."/>
            <person name="Ma Q."/>
            <person name="Ju M."/>
            <person name="Zhao R."/>
            <person name="Li G."/>
            <person name="Mu C."/>
            <person name="Tian Q."/>
            <person name="Mei H."/>
            <person name="Zhang T."/>
            <person name="Gao T."/>
            <person name="Zhang H."/>
        </authorList>
    </citation>
    <scope>NUCLEOTIDE SEQUENCE</scope>
    <source>
        <strain evidence="1">3651</strain>
    </source>
</reference>
<organism evidence="1 2">
    <name type="scientific">Sesamum alatum</name>
    <dbReference type="NCBI Taxonomy" id="300844"/>
    <lineage>
        <taxon>Eukaryota</taxon>
        <taxon>Viridiplantae</taxon>
        <taxon>Streptophyta</taxon>
        <taxon>Embryophyta</taxon>
        <taxon>Tracheophyta</taxon>
        <taxon>Spermatophyta</taxon>
        <taxon>Magnoliopsida</taxon>
        <taxon>eudicotyledons</taxon>
        <taxon>Gunneridae</taxon>
        <taxon>Pentapetalae</taxon>
        <taxon>asterids</taxon>
        <taxon>lamiids</taxon>
        <taxon>Lamiales</taxon>
        <taxon>Pedaliaceae</taxon>
        <taxon>Sesamum</taxon>
    </lineage>
</organism>
<dbReference type="Proteomes" id="UP001293254">
    <property type="component" value="Unassembled WGS sequence"/>
</dbReference>
<reference evidence="1" key="1">
    <citation type="submission" date="2020-06" db="EMBL/GenBank/DDBJ databases">
        <authorList>
            <person name="Li T."/>
            <person name="Hu X."/>
            <person name="Zhang T."/>
            <person name="Song X."/>
            <person name="Zhang H."/>
            <person name="Dai N."/>
            <person name="Sheng W."/>
            <person name="Hou X."/>
            <person name="Wei L."/>
        </authorList>
    </citation>
    <scope>NUCLEOTIDE SEQUENCE</scope>
    <source>
        <strain evidence="1">3651</strain>
        <tissue evidence="1">Leaf</tissue>
    </source>
</reference>
<dbReference type="EMBL" id="JACGWO010000001">
    <property type="protein sequence ID" value="KAK4440431.1"/>
    <property type="molecule type" value="Genomic_DNA"/>
</dbReference>
<gene>
    <name evidence="1" type="ORF">Salat_0378000</name>
</gene>
<accession>A0AAE1Z302</accession>
<dbReference type="AlphaFoldDB" id="A0AAE1Z302"/>